<organism evidence="7 8">
    <name type="scientific">Candidatus Magnetoglobus multicellularis str. Araruama</name>
    <dbReference type="NCBI Taxonomy" id="890399"/>
    <lineage>
        <taxon>Bacteria</taxon>
        <taxon>Pseudomonadati</taxon>
        <taxon>Thermodesulfobacteriota</taxon>
        <taxon>Desulfobacteria</taxon>
        <taxon>Desulfobacterales</taxon>
        <taxon>Desulfobacteraceae</taxon>
        <taxon>Candidatus Magnetoglobus</taxon>
    </lineage>
</organism>
<evidence type="ECO:0000313" key="7">
    <source>
        <dbReference type="EMBL" id="ETR71381.1"/>
    </source>
</evidence>
<dbReference type="Gene3D" id="6.10.340.10">
    <property type="match status" value="1"/>
</dbReference>
<dbReference type="PROSITE" id="PS50111">
    <property type="entry name" value="CHEMOTAXIS_TRANSDUC_2"/>
    <property type="match status" value="1"/>
</dbReference>
<evidence type="ECO:0000256" key="4">
    <source>
        <dbReference type="SAM" id="Phobius"/>
    </source>
</evidence>
<dbReference type="PANTHER" id="PTHR43531">
    <property type="entry name" value="PROTEIN ICFG"/>
    <property type="match status" value="1"/>
</dbReference>
<evidence type="ECO:0000313" key="8">
    <source>
        <dbReference type="Proteomes" id="UP000189670"/>
    </source>
</evidence>
<evidence type="ECO:0000259" key="6">
    <source>
        <dbReference type="PROSITE" id="PS50885"/>
    </source>
</evidence>
<dbReference type="Pfam" id="PF00672">
    <property type="entry name" value="HAMP"/>
    <property type="match status" value="1"/>
</dbReference>
<accession>A0A1V1P960</accession>
<dbReference type="InterPro" id="IPR004089">
    <property type="entry name" value="MCPsignal_dom"/>
</dbReference>
<dbReference type="InterPro" id="IPR003660">
    <property type="entry name" value="HAMP_dom"/>
</dbReference>
<dbReference type="SUPFAM" id="SSF158472">
    <property type="entry name" value="HAMP domain-like"/>
    <property type="match status" value="1"/>
</dbReference>
<dbReference type="SMART" id="SM00304">
    <property type="entry name" value="HAMP"/>
    <property type="match status" value="2"/>
</dbReference>
<evidence type="ECO:0000256" key="2">
    <source>
        <dbReference type="ARBA" id="ARBA00029447"/>
    </source>
</evidence>
<dbReference type="CDD" id="cd06225">
    <property type="entry name" value="HAMP"/>
    <property type="match status" value="1"/>
</dbReference>
<dbReference type="Proteomes" id="UP000189670">
    <property type="component" value="Unassembled WGS sequence"/>
</dbReference>
<dbReference type="Pfam" id="PF00015">
    <property type="entry name" value="MCPsignal"/>
    <property type="match status" value="1"/>
</dbReference>
<dbReference type="GO" id="GO:0007165">
    <property type="term" value="P:signal transduction"/>
    <property type="evidence" value="ECO:0007669"/>
    <property type="project" value="UniProtKB-KW"/>
</dbReference>
<keyword evidence="3" id="KW-0807">Transducer</keyword>
<gene>
    <name evidence="7" type="ORF">OMM_02522</name>
</gene>
<comment type="similarity">
    <text evidence="2">Belongs to the methyl-accepting chemotaxis (MCP) protein family.</text>
</comment>
<sequence length="472" mass="51779">MNIEKQTETAGKHAEHEEAAGLRTMIWITIIALVLGLFLSLYITKSITRPLIDIVNIAKDIAHGELNKEITIDQRDEIGDLANNFRNMVSRIRDCVKVTMDQSQHIKDGDLKSRCENKGFQGAWKDLTKGINDIVDAFIEPFDVVAQNLNRLSRGDIPDLLDHDYKGDFNEMRNSLNQLIKVLSTIINEIKSGTDVLLDSVQDLTVSSQEISSTSNEQAAAVKEIVSTMEDSDQLAKSVAGKISEVTDRTTSTKDVVNRGFTVIKESLDKMSEIKTANAETITDIKSLGDKVESIWEIVNMINGIADQTKIIAFNAELEASSAGEAGKNFQIVASEIRRLADSTVSSTSEIKAKITEIQQSSDSLIIASEEGTVKITEGWELSNNLKTIFDDILHSADVSATASDQIATSVNQQASAFEQILLTLKQISEGIDNFVISTKSTSEASEKLKEISNNLHTVLENYLGHGDKSNG</sequence>
<dbReference type="EMBL" id="ATBP01000276">
    <property type="protein sequence ID" value="ETR71381.1"/>
    <property type="molecule type" value="Genomic_DNA"/>
</dbReference>
<dbReference type="PROSITE" id="PS50885">
    <property type="entry name" value="HAMP"/>
    <property type="match status" value="1"/>
</dbReference>
<dbReference type="GO" id="GO:0005886">
    <property type="term" value="C:plasma membrane"/>
    <property type="evidence" value="ECO:0007669"/>
    <property type="project" value="TreeGrafter"/>
</dbReference>
<dbReference type="GO" id="GO:0006935">
    <property type="term" value="P:chemotaxis"/>
    <property type="evidence" value="ECO:0007669"/>
    <property type="project" value="UniProtKB-KW"/>
</dbReference>
<evidence type="ECO:0000256" key="3">
    <source>
        <dbReference type="PROSITE-ProRule" id="PRU00284"/>
    </source>
</evidence>
<comment type="caution">
    <text evidence="7">The sequence shown here is derived from an EMBL/GenBank/DDBJ whole genome shotgun (WGS) entry which is preliminary data.</text>
</comment>
<keyword evidence="4" id="KW-0472">Membrane</keyword>
<name>A0A1V1P960_9BACT</name>
<proteinExistence type="inferred from homology"/>
<protein>
    <submittedName>
        <fullName evidence="7">Methyl-accepting chemotaxis protein</fullName>
    </submittedName>
</protein>
<dbReference type="InterPro" id="IPR051310">
    <property type="entry name" value="MCP_chemotaxis"/>
</dbReference>
<keyword evidence="4" id="KW-0812">Transmembrane</keyword>
<feature type="domain" description="HAMP" evidence="6">
    <location>
        <begin position="45"/>
        <end position="97"/>
    </location>
</feature>
<dbReference type="Pfam" id="PF18947">
    <property type="entry name" value="HAMP_2"/>
    <property type="match status" value="1"/>
</dbReference>
<dbReference type="PANTHER" id="PTHR43531:SF11">
    <property type="entry name" value="METHYL-ACCEPTING CHEMOTAXIS PROTEIN 3"/>
    <property type="match status" value="1"/>
</dbReference>
<evidence type="ECO:0000256" key="1">
    <source>
        <dbReference type="ARBA" id="ARBA00022500"/>
    </source>
</evidence>
<dbReference type="SUPFAM" id="SSF58104">
    <property type="entry name" value="Methyl-accepting chemotaxis protein (MCP) signaling domain"/>
    <property type="match status" value="1"/>
</dbReference>
<dbReference type="SMART" id="SM00283">
    <property type="entry name" value="MA"/>
    <property type="match status" value="1"/>
</dbReference>
<keyword evidence="1" id="KW-0145">Chemotaxis</keyword>
<evidence type="ECO:0000259" key="5">
    <source>
        <dbReference type="PROSITE" id="PS50111"/>
    </source>
</evidence>
<dbReference type="AlphaFoldDB" id="A0A1V1P960"/>
<keyword evidence="4" id="KW-1133">Transmembrane helix</keyword>
<feature type="transmembrane region" description="Helical" evidence="4">
    <location>
        <begin position="25"/>
        <end position="43"/>
    </location>
</feature>
<feature type="domain" description="Methyl-accepting transducer" evidence="5">
    <location>
        <begin position="193"/>
        <end position="429"/>
    </location>
</feature>
<dbReference type="Gene3D" id="1.10.287.950">
    <property type="entry name" value="Methyl-accepting chemotaxis protein"/>
    <property type="match status" value="1"/>
</dbReference>
<reference evidence="8" key="1">
    <citation type="submission" date="2012-11" db="EMBL/GenBank/DDBJ databases">
        <authorList>
            <person name="Lucero-Rivera Y.E."/>
            <person name="Tovar-Ramirez D."/>
        </authorList>
    </citation>
    <scope>NUCLEOTIDE SEQUENCE [LARGE SCALE GENOMIC DNA]</scope>
    <source>
        <strain evidence="8">Araruama</strain>
    </source>
</reference>
<dbReference type="GO" id="GO:0004888">
    <property type="term" value="F:transmembrane signaling receptor activity"/>
    <property type="evidence" value="ECO:0007669"/>
    <property type="project" value="TreeGrafter"/>
</dbReference>